<protein>
    <submittedName>
        <fullName evidence="1">Uncharacterized protein</fullName>
    </submittedName>
</protein>
<dbReference type="PANTHER" id="PTHR37536:SF1">
    <property type="entry name" value="ASPERGILLOPEPSIN, PUTAITVE (AFU_ORTHOLOGUE AFUA_7G01200)"/>
    <property type="match status" value="1"/>
</dbReference>
<dbReference type="RefSeq" id="WP_103375632.1">
    <property type="nucleotide sequence ID" value="NZ_CP133983.1"/>
</dbReference>
<dbReference type="SUPFAM" id="SSF49899">
    <property type="entry name" value="Concanavalin A-like lectins/glucanases"/>
    <property type="match status" value="1"/>
</dbReference>
<evidence type="ECO:0000313" key="2">
    <source>
        <dbReference type="Proteomes" id="UP000325292"/>
    </source>
</evidence>
<dbReference type="InterPro" id="IPR000250">
    <property type="entry name" value="Peptidase_G1"/>
</dbReference>
<evidence type="ECO:0000313" key="1">
    <source>
        <dbReference type="EMBL" id="AUW95152.1"/>
    </source>
</evidence>
<dbReference type="PANTHER" id="PTHR37536">
    <property type="entry name" value="PUTATIVE (AFU_ORTHOLOGUE AFUA_3G02970)-RELATED"/>
    <property type="match status" value="1"/>
</dbReference>
<proteinExistence type="predicted"/>
<name>A0ABM6RUZ2_9FIRM</name>
<dbReference type="CDD" id="cd13426">
    <property type="entry name" value="Peptidase_G1"/>
    <property type="match status" value="1"/>
</dbReference>
<dbReference type="EMBL" id="CP019454">
    <property type="protein sequence ID" value="AUW95152.1"/>
    <property type="molecule type" value="Genomic_DNA"/>
</dbReference>
<dbReference type="Gene3D" id="2.60.120.700">
    <property type="entry name" value="Peptidase G1"/>
    <property type="match status" value="1"/>
</dbReference>
<reference evidence="1 2" key="1">
    <citation type="journal article" date="2019" name="Sci. Rep.">
        <title>Sulfobacillus thermotolerans: new insights into resistance and metabolic capacities of acidophilic chemolithotrophs.</title>
        <authorList>
            <person name="Panyushkina A.E."/>
            <person name="Babenko V.V."/>
            <person name="Nikitina A.S."/>
            <person name="Selezneva O.V."/>
            <person name="Tsaplina I.A."/>
            <person name="Letarova M.A."/>
            <person name="Kostryukova E.S."/>
            <person name="Letarov A.V."/>
        </authorList>
    </citation>
    <scope>NUCLEOTIDE SEQUENCE [LARGE SCALE GENOMIC DNA]</scope>
    <source>
        <strain evidence="1 2">Kr1</strain>
    </source>
</reference>
<keyword evidence="2" id="KW-1185">Reference proteome</keyword>
<dbReference type="InterPro" id="IPR038656">
    <property type="entry name" value="Peptidase_G1_sf"/>
</dbReference>
<dbReference type="Pfam" id="PF01828">
    <property type="entry name" value="Peptidase_A4"/>
    <property type="match status" value="1"/>
</dbReference>
<sequence>MRPLYWIVALGFGLLTINANPVISWPGLSPQSDPVSIPAPQPFSLQPPSQGEPLEMSRNWAGYVNSSATYTAVQATWRVPTLISNGSLAIWVGVGGAPQRRLLQAGTLTKKTAYGTKTILWIEGLPQPLKPIARNLPDGAPVHIAITHVKAARWNLTLQAGNYRQIFHVRYPLTAKSAEWIVEDPLINNKFAHFPTFHPIELFYAKAQTSTGVTVTAKQSMPIDLRIHGAIDAAPILVSNTTFAVSLPAFRP</sequence>
<dbReference type="InterPro" id="IPR013320">
    <property type="entry name" value="ConA-like_dom_sf"/>
</dbReference>
<organism evidence="1 2">
    <name type="scientific">Sulfobacillus thermotolerans</name>
    <dbReference type="NCBI Taxonomy" id="338644"/>
    <lineage>
        <taxon>Bacteria</taxon>
        <taxon>Bacillati</taxon>
        <taxon>Bacillota</taxon>
        <taxon>Clostridia</taxon>
        <taxon>Eubacteriales</taxon>
        <taxon>Clostridiales Family XVII. Incertae Sedis</taxon>
        <taxon>Sulfobacillus</taxon>
    </lineage>
</organism>
<dbReference type="Proteomes" id="UP000325292">
    <property type="component" value="Chromosome"/>
</dbReference>
<accession>A0ABM6RUZ2</accession>
<gene>
    <name evidence="1" type="ORF">BXT84_15300</name>
</gene>